<evidence type="ECO:0000313" key="6">
    <source>
        <dbReference type="Ensembl" id="ENSCINP00000026956.2"/>
    </source>
</evidence>
<feature type="compositionally biased region" description="Low complexity" evidence="3">
    <location>
        <begin position="1"/>
        <end position="17"/>
    </location>
</feature>
<dbReference type="STRING" id="7719.ENSCINP00000026956"/>
<dbReference type="InterPro" id="IPR000651">
    <property type="entry name" value="Ras-like_Gua-exchang_fac_N"/>
</dbReference>
<sequence>MVMLSSVTSQSASANSSGDETENKREWGIERHDDVIYAVMLKRIHQSPHSGASDGLLWETHKVRYIKAATLQHLVAHLCNIDDVGERNYVTVFLATYRSFATADDVVKLVIEEWNKTKKDSAQKRISLFRSIERLLRTWLKRHFNDDFYHPPECALLHKLLRFVNDCLNDIPGYDITTKGDDIITFLRSKVNEVELQRFQEKCLEELNYLPFSSIDDVTNDPIVNDNAAKTLLDIFTSVHVAEQLTIKDANLFMRTVPHHCLTAVRSSKGKPPSVRATIDEFNKVVYCVLGTTLCTTLKLQQRSKMLSKWIEIAQECRELKNFSSLRAIVSGLQTHALHRLKRAWQGVPHTHVELLHELSDINMKDLIMKVGTAKVNTERSGIMRWDKDALSRRQRAARSGIMLGTVPYLGSFLTDLTYLHT</sequence>
<dbReference type="PANTHER" id="PTHR23113:SF312">
    <property type="entry name" value="RAL GUANINE NUCLEOTIDE DISSOCIATION STIMULATOR-LIKE, ISOFORM E"/>
    <property type="match status" value="1"/>
</dbReference>
<name>F6S7L1_CIOIN</name>
<reference evidence="7" key="1">
    <citation type="journal article" date="2002" name="Science">
        <title>The draft genome of Ciona intestinalis: insights into chordate and vertebrate origins.</title>
        <authorList>
            <person name="Dehal P."/>
            <person name="Satou Y."/>
            <person name="Campbell R.K."/>
            <person name="Chapman J."/>
            <person name="Degnan B."/>
            <person name="De Tomaso A."/>
            <person name="Davidson B."/>
            <person name="Di Gregorio A."/>
            <person name="Gelpke M."/>
            <person name="Goodstein D.M."/>
            <person name="Harafuji N."/>
            <person name="Hastings K.E."/>
            <person name="Ho I."/>
            <person name="Hotta K."/>
            <person name="Huang W."/>
            <person name="Kawashima T."/>
            <person name="Lemaire P."/>
            <person name="Martinez D."/>
            <person name="Meinertzhagen I.A."/>
            <person name="Necula S."/>
            <person name="Nonaka M."/>
            <person name="Putnam N."/>
            <person name="Rash S."/>
            <person name="Saiga H."/>
            <person name="Satake M."/>
            <person name="Terry A."/>
            <person name="Yamada L."/>
            <person name="Wang H.G."/>
            <person name="Awazu S."/>
            <person name="Azumi K."/>
            <person name="Boore J."/>
            <person name="Branno M."/>
            <person name="Chin-Bow S."/>
            <person name="DeSantis R."/>
            <person name="Doyle S."/>
            <person name="Francino P."/>
            <person name="Keys D.N."/>
            <person name="Haga S."/>
            <person name="Hayashi H."/>
            <person name="Hino K."/>
            <person name="Imai K.S."/>
            <person name="Inaba K."/>
            <person name="Kano S."/>
            <person name="Kobayashi K."/>
            <person name="Kobayashi M."/>
            <person name="Lee B.I."/>
            <person name="Makabe K.W."/>
            <person name="Manohar C."/>
            <person name="Matassi G."/>
            <person name="Medina M."/>
            <person name="Mochizuki Y."/>
            <person name="Mount S."/>
            <person name="Morishita T."/>
            <person name="Miura S."/>
            <person name="Nakayama A."/>
            <person name="Nishizaka S."/>
            <person name="Nomoto H."/>
            <person name="Ohta F."/>
            <person name="Oishi K."/>
            <person name="Rigoutsos I."/>
            <person name="Sano M."/>
            <person name="Sasaki A."/>
            <person name="Sasakura Y."/>
            <person name="Shoguchi E."/>
            <person name="Shin-i T."/>
            <person name="Spagnuolo A."/>
            <person name="Stainier D."/>
            <person name="Suzuki M.M."/>
            <person name="Tassy O."/>
            <person name="Takatori N."/>
            <person name="Tokuoka M."/>
            <person name="Yagi K."/>
            <person name="Yoshizaki F."/>
            <person name="Wada S."/>
            <person name="Zhang C."/>
            <person name="Hyatt P.D."/>
            <person name="Larimer F."/>
            <person name="Detter C."/>
            <person name="Doggett N."/>
            <person name="Glavina T."/>
            <person name="Hawkins T."/>
            <person name="Richardson P."/>
            <person name="Lucas S."/>
            <person name="Kohara Y."/>
            <person name="Levine M."/>
            <person name="Satoh N."/>
            <person name="Rokhsar D.S."/>
        </authorList>
    </citation>
    <scope>NUCLEOTIDE SEQUENCE [LARGE SCALE GENOMIC DNA]</scope>
</reference>
<evidence type="ECO:0000259" key="4">
    <source>
        <dbReference type="PROSITE" id="PS50009"/>
    </source>
</evidence>
<evidence type="ECO:0000256" key="1">
    <source>
        <dbReference type="ARBA" id="ARBA00022658"/>
    </source>
</evidence>
<dbReference type="GO" id="GO:0005886">
    <property type="term" value="C:plasma membrane"/>
    <property type="evidence" value="ECO:0000318"/>
    <property type="project" value="GO_Central"/>
</dbReference>
<dbReference type="OMA" id="KSHTHEA"/>
<dbReference type="InParanoid" id="F6S7L1"/>
<feature type="domain" description="Ras-GEF" evidence="4">
    <location>
        <begin position="237"/>
        <end position="422"/>
    </location>
</feature>
<dbReference type="Ensembl" id="ENSCINT00000027202.2">
    <property type="protein sequence ID" value="ENSCINP00000026956.2"/>
    <property type="gene ID" value="ENSCING00000015069.2"/>
</dbReference>
<evidence type="ECO:0000256" key="3">
    <source>
        <dbReference type="SAM" id="MobiDB-lite"/>
    </source>
</evidence>
<reference evidence="6" key="3">
    <citation type="submission" date="2025-09" db="UniProtKB">
        <authorList>
            <consortium name="Ensembl"/>
        </authorList>
    </citation>
    <scope>IDENTIFICATION</scope>
</reference>
<reference evidence="6" key="2">
    <citation type="submission" date="2025-08" db="UniProtKB">
        <authorList>
            <consortium name="Ensembl"/>
        </authorList>
    </citation>
    <scope>IDENTIFICATION</scope>
</reference>
<keyword evidence="7" id="KW-1185">Reference proteome</keyword>
<dbReference type="SMART" id="SM00147">
    <property type="entry name" value="RasGEF"/>
    <property type="match status" value="1"/>
</dbReference>
<dbReference type="FunCoup" id="F6S7L1">
    <property type="interactions" value="9"/>
</dbReference>
<evidence type="ECO:0000259" key="5">
    <source>
        <dbReference type="PROSITE" id="PS50212"/>
    </source>
</evidence>
<dbReference type="InterPro" id="IPR001895">
    <property type="entry name" value="RASGEF_cat_dom"/>
</dbReference>
<dbReference type="InterPro" id="IPR023578">
    <property type="entry name" value="Ras_GEF_dom_sf"/>
</dbReference>
<dbReference type="Proteomes" id="UP000008144">
    <property type="component" value="Unassembled WGS sequence"/>
</dbReference>
<dbReference type="GO" id="GO:0005085">
    <property type="term" value="F:guanyl-nucleotide exchange factor activity"/>
    <property type="evidence" value="ECO:0000318"/>
    <property type="project" value="GO_Central"/>
</dbReference>
<dbReference type="GO" id="GO:0007265">
    <property type="term" value="P:Ras protein signal transduction"/>
    <property type="evidence" value="ECO:0000318"/>
    <property type="project" value="GO_Central"/>
</dbReference>
<dbReference type="PANTHER" id="PTHR23113">
    <property type="entry name" value="GUANINE NUCLEOTIDE EXCHANGE FACTOR"/>
    <property type="match status" value="1"/>
</dbReference>
<dbReference type="Pfam" id="PF00618">
    <property type="entry name" value="RasGEF_N"/>
    <property type="match status" value="1"/>
</dbReference>
<dbReference type="CDD" id="cd06224">
    <property type="entry name" value="REM"/>
    <property type="match status" value="1"/>
</dbReference>
<organism evidence="6 7">
    <name type="scientific">Ciona intestinalis</name>
    <name type="common">Transparent sea squirt</name>
    <name type="synonym">Ascidia intestinalis</name>
    <dbReference type="NCBI Taxonomy" id="7719"/>
    <lineage>
        <taxon>Eukaryota</taxon>
        <taxon>Metazoa</taxon>
        <taxon>Chordata</taxon>
        <taxon>Tunicata</taxon>
        <taxon>Ascidiacea</taxon>
        <taxon>Phlebobranchia</taxon>
        <taxon>Cionidae</taxon>
        <taxon>Ciona</taxon>
    </lineage>
</organism>
<dbReference type="SMART" id="SM00229">
    <property type="entry name" value="RasGEFN"/>
    <property type="match status" value="1"/>
</dbReference>
<dbReference type="InterPro" id="IPR036964">
    <property type="entry name" value="RASGEF_cat_dom_sf"/>
</dbReference>
<feature type="domain" description="N-terminal Ras-GEF" evidence="5">
    <location>
        <begin position="62"/>
        <end position="188"/>
    </location>
</feature>
<protein>
    <recommendedName>
        <fullName evidence="8">Ras-GEF domain-containing protein</fullName>
    </recommendedName>
</protein>
<evidence type="ECO:0000256" key="2">
    <source>
        <dbReference type="PROSITE-ProRule" id="PRU00168"/>
    </source>
</evidence>
<keyword evidence="1 2" id="KW-0344">Guanine-nucleotide releasing factor</keyword>
<dbReference type="SUPFAM" id="SSF48366">
    <property type="entry name" value="Ras GEF"/>
    <property type="match status" value="1"/>
</dbReference>
<evidence type="ECO:0008006" key="8">
    <source>
        <dbReference type="Google" id="ProtNLM"/>
    </source>
</evidence>
<dbReference type="Gene3D" id="1.10.840.10">
    <property type="entry name" value="Ras guanine-nucleotide exchange factors catalytic domain"/>
    <property type="match status" value="1"/>
</dbReference>
<dbReference type="GeneTree" id="ENSGT00940000168619"/>
<dbReference type="HOGENOM" id="CLU_010252_2_0_1"/>
<dbReference type="PROSITE" id="PS50009">
    <property type="entry name" value="RASGEF_CAT"/>
    <property type="match status" value="1"/>
</dbReference>
<evidence type="ECO:0000313" key="7">
    <source>
        <dbReference type="Proteomes" id="UP000008144"/>
    </source>
</evidence>
<dbReference type="InterPro" id="IPR008937">
    <property type="entry name" value="Ras-like_GEF"/>
</dbReference>
<dbReference type="PROSITE" id="PS50212">
    <property type="entry name" value="RASGEF_NTER"/>
    <property type="match status" value="1"/>
</dbReference>
<proteinExistence type="predicted"/>
<dbReference type="Pfam" id="PF00617">
    <property type="entry name" value="RasGEF"/>
    <property type="match status" value="1"/>
</dbReference>
<dbReference type="AlphaFoldDB" id="F6S7L1"/>
<dbReference type="Gene3D" id="1.20.870.10">
    <property type="entry name" value="Son of sevenless (SoS) protein Chain: S domain 1"/>
    <property type="match status" value="1"/>
</dbReference>
<accession>F6S7L1</accession>
<feature type="region of interest" description="Disordered" evidence="3">
    <location>
        <begin position="1"/>
        <end position="25"/>
    </location>
</feature>